<proteinExistence type="inferred from homology"/>
<comment type="similarity">
    <text evidence="1">Belongs to the heat shock protein 90 family.</text>
</comment>
<keyword evidence="2" id="KW-0547">Nucleotide-binding</keyword>
<dbReference type="EMBL" id="PYNF01000021">
    <property type="protein sequence ID" value="PSU95092.1"/>
    <property type="molecule type" value="Genomic_DNA"/>
</dbReference>
<dbReference type="Proteomes" id="UP000241426">
    <property type="component" value="Unassembled WGS sequence"/>
</dbReference>
<protein>
    <recommendedName>
        <fullName evidence="5">HD-CE domain-containing protein</fullName>
    </recommendedName>
</protein>
<dbReference type="Gene3D" id="3.30.565.10">
    <property type="entry name" value="Histidine kinase-like ATPase, C-terminal domain"/>
    <property type="match status" value="1"/>
</dbReference>
<keyword evidence="4" id="KW-0143">Chaperone</keyword>
<dbReference type="InterPro" id="IPR036890">
    <property type="entry name" value="HATPase_C_sf"/>
</dbReference>
<keyword evidence="3" id="KW-0067">ATP-binding</keyword>
<name>A0A2T3KDY9_9GAMM</name>
<evidence type="ECO:0000256" key="3">
    <source>
        <dbReference type="ARBA" id="ARBA00022840"/>
    </source>
</evidence>
<accession>A0A2T3KDY9</accession>
<dbReference type="PANTHER" id="PTHR11528">
    <property type="entry name" value="HEAT SHOCK PROTEIN 90 FAMILY MEMBER"/>
    <property type="match status" value="1"/>
</dbReference>
<organism evidence="6 7">
    <name type="scientific">Photobacterium kishitanii</name>
    <dbReference type="NCBI Taxonomy" id="318456"/>
    <lineage>
        <taxon>Bacteria</taxon>
        <taxon>Pseudomonadati</taxon>
        <taxon>Pseudomonadota</taxon>
        <taxon>Gammaproteobacteria</taxon>
        <taxon>Vibrionales</taxon>
        <taxon>Vibrionaceae</taxon>
        <taxon>Photobacterium</taxon>
    </lineage>
</organism>
<evidence type="ECO:0000256" key="1">
    <source>
        <dbReference type="ARBA" id="ARBA00008239"/>
    </source>
</evidence>
<evidence type="ECO:0000256" key="4">
    <source>
        <dbReference type="ARBA" id="ARBA00023186"/>
    </source>
</evidence>
<dbReference type="InterPro" id="IPR056471">
    <property type="entry name" value="HD-CE"/>
</dbReference>
<feature type="domain" description="HD-CE" evidence="5">
    <location>
        <begin position="48"/>
        <end position="355"/>
    </location>
</feature>
<reference evidence="6 7" key="1">
    <citation type="submission" date="2018-01" db="EMBL/GenBank/DDBJ databases">
        <title>Whole genome sequencing of Histamine producing bacteria.</title>
        <authorList>
            <person name="Butler K."/>
        </authorList>
    </citation>
    <scope>NUCLEOTIDE SEQUENCE [LARGE SCALE GENOMIC DNA]</scope>
    <source>
        <strain evidence="6 7">FS-7.2</strain>
    </source>
</reference>
<comment type="caution">
    <text evidence="6">The sequence shown here is derived from an EMBL/GenBank/DDBJ whole genome shotgun (WGS) entry which is preliminary data.</text>
</comment>
<dbReference type="Pfam" id="PF24391">
    <property type="entry name" value="HD-CE"/>
    <property type="match status" value="1"/>
</dbReference>
<dbReference type="SUPFAM" id="SSF55874">
    <property type="entry name" value="ATPase domain of HSP90 chaperone/DNA topoisomerase II/histidine kinase"/>
    <property type="match status" value="1"/>
</dbReference>
<gene>
    <name evidence="6" type="ORF">C9J27_19030</name>
</gene>
<dbReference type="InterPro" id="IPR001404">
    <property type="entry name" value="Hsp90_fam"/>
</dbReference>
<dbReference type="AlphaFoldDB" id="A0A2T3KDY9"/>
<sequence>MILKNTLKERSLDEKSNDHLHVRDLLKIIDDIEHFAEGHLKRVFQILSEFDVHDISHSKKVIDNIEELLGDEVINSLSSYELFFLQTSALLHDCAMAPAEWEIYLMKMTEGTDNFYESSSSIKRDLKSPYSYQEALIFINELWNELKVNLTWFFCPMSESDLKKELALLLIGYQEYRNGYKFQIDNITTHENFKLLSKEIRINFIRENHHLRIESYIKNLAHKFGDTLNQSSWGKKIASDLACICRAHGEDLDFLYNLETESNYLISGTTNLQFVAMMLRLGDIIHYSYDRAPLSISKGKVFESYYSFHEWAVKENGVNYDIKNGTISFKAYCSKPNDYFKLHKYIDYIDQEIQNYFILNRQWDNKYSIKLTDKVVRTGIRNDEEEFLPITGLNFKINQKQIIELLMGVGLYKDKYACLREIYQNSMDACRASQSALHNSNPNKKYRIEFSLETRDSNVYLCCHDNGIGMNRSIIEGYLLNIGNSYYKSSYFYREQAKWSGMFTPTSQFGIGILSCFMIGNRIDISTKKANDKLICCSVEGPHESFYYRKDDILDKELIGDSGTIIRILLSDDVAAELCNHSVDDFVLNDIITKKASYTYVDKEKYNKYYIMSKRWSNHLYTKINSFIGSTFDDISVYVKYDNGKSDIIKNKPYVLDYKKLKLEEHTEYLDLLNKRGFYFSEEYKYSEIVDSIEYYEVNLFHEGTKFTTFISLPI</sequence>
<evidence type="ECO:0000259" key="5">
    <source>
        <dbReference type="Pfam" id="PF24391"/>
    </source>
</evidence>
<dbReference type="GO" id="GO:0051082">
    <property type="term" value="F:unfolded protein binding"/>
    <property type="evidence" value="ECO:0007669"/>
    <property type="project" value="InterPro"/>
</dbReference>
<feature type="non-terminal residue" evidence="6">
    <location>
        <position position="715"/>
    </location>
</feature>
<evidence type="ECO:0000313" key="7">
    <source>
        <dbReference type="Proteomes" id="UP000241426"/>
    </source>
</evidence>
<evidence type="ECO:0000256" key="2">
    <source>
        <dbReference type="ARBA" id="ARBA00022741"/>
    </source>
</evidence>
<dbReference type="GO" id="GO:0005524">
    <property type="term" value="F:ATP binding"/>
    <property type="evidence" value="ECO:0007669"/>
    <property type="project" value="UniProtKB-KW"/>
</dbReference>
<dbReference type="InterPro" id="IPR020575">
    <property type="entry name" value="Hsp90_N"/>
</dbReference>
<dbReference type="GO" id="GO:0016887">
    <property type="term" value="F:ATP hydrolysis activity"/>
    <property type="evidence" value="ECO:0007669"/>
    <property type="project" value="InterPro"/>
</dbReference>
<dbReference type="GO" id="GO:0140662">
    <property type="term" value="F:ATP-dependent protein folding chaperone"/>
    <property type="evidence" value="ECO:0007669"/>
    <property type="project" value="InterPro"/>
</dbReference>
<dbReference type="PRINTS" id="PR00775">
    <property type="entry name" value="HEATSHOCK90"/>
</dbReference>
<dbReference type="RefSeq" id="WP_205068625.1">
    <property type="nucleotide sequence ID" value="NZ_PYNF01000021.1"/>
</dbReference>
<evidence type="ECO:0000313" key="6">
    <source>
        <dbReference type="EMBL" id="PSU95092.1"/>
    </source>
</evidence>